<gene>
    <name evidence="8" type="ORF">F3Y22_tig00110279pilonHSYRG00007</name>
</gene>
<name>A0A6A3B9V1_HIBSY</name>
<dbReference type="SUPFAM" id="SSF56112">
    <property type="entry name" value="Protein kinase-like (PK-like)"/>
    <property type="match status" value="1"/>
</dbReference>
<keyword evidence="2" id="KW-0723">Serine/threonine-protein kinase</keyword>
<evidence type="ECO:0000256" key="3">
    <source>
        <dbReference type="ARBA" id="ARBA00022692"/>
    </source>
</evidence>
<dbReference type="InterPro" id="IPR011009">
    <property type="entry name" value="Kinase-like_dom_sf"/>
</dbReference>
<dbReference type="PANTHER" id="PTHR27009">
    <property type="entry name" value="RUST RESISTANCE KINASE LR10-RELATED"/>
    <property type="match status" value="1"/>
</dbReference>
<keyword evidence="6" id="KW-0472">Membrane</keyword>
<evidence type="ECO:0008006" key="10">
    <source>
        <dbReference type="Google" id="ProtNLM"/>
    </source>
</evidence>
<dbReference type="EMBL" id="VEPZ02000908">
    <property type="protein sequence ID" value="KAE8711679.1"/>
    <property type="molecule type" value="Genomic_DNA"/>
</dbReference>
<proteinExistence type="predicted"/>
<keyword evidence="7" id="KW-0325">Glycoprotein</keyword>
<keyword evidence="9" id="KW-1185">Reference proteome</keyword>
<evidence type="ECO:0000313" key="9">
    <source>
        <dbReference type="Proteomes" id="UP000436088"/>
    </source>
</evidence>
<evidence type="ECO:0000256" key="5">
    <source>
        <dbReference type="ARBA" id="ARBA00022989"/>
    </source>
</evidence>
<keyword evidence="4" id="KW-0732">Signal</keyword>
<evidence type="ECO:0000256" key="6">
    <source>
        <dbReference type="ARBA" id="ARBA00023136"/>
    </source>
</evidence>
<accession>A0A6A3B9V1</accession>
<protein>
    <recommendedName>
        <fullName evidence="10">Protein kinase domain-containing protein</fullName>
    </recommendedName>
</protein>
<dbReference type="InterPro" id="IPR045874">
    <property type="entry name" value="LRK10/LRL21-25-like"/>
</dbReference>
<organism evidence="8 9">
    <name type="scientific">Hibiscus syriacus</name>
    <name type="common">Rose of Sharon</name>
    <dbReference type="NCBI Taxonomy" id="106335"/>
    <lineage>
        <taxon>Eukaryota</taxon>
        <taxon>Viridiplantae</taxon>
        <taxon>Streptophyta</taxon>
        <taxon>Embryophyta</taxon>
        <taxon>Tracheophyta</taxon>
        <taxon>Spermatophyta</taxon>
        <taxon>Magnoliopsida</taxon>
        <taxon>eudicotyledons</taxon>
        <taxon>Gunneridae</taxon>
        <taxon>Pentapetalae</taxon>
        <taxon>rosids</taxon>
        <taxon>malvids</taxon>
        <taxon>Malvales</taxon>
        <taxon>Malvaceae</taxon>
        <taxon>Malvoideae</taxon>
        <taxon>Hibiscus</taxon>
    </lineage>
</organism>
<evidence type="ECO:0000313" key="8">
    <source>
        <dbReference type="EMBL" id="KAE8711679.1"/>
    </source>
</evidence>
<sequence>MGKIEMDDRYMSVNISYSYTISYVRCSSNDTNNLVGDNRVPCLSQNSSDVYVNMSWSRLTSSDVPKTCKVIDAVPTITKNRYRNIKPQNILLDENLRPRVSDFGPAILYPNKHDFMTFSGMMMLEMACGRRHVDVDAINSSKVHFPNWVYELKERGDLEFENLTESGVLIAQKLFIIGLWCTQTPPSDRPSMTRVLEMLQTNLDDLEMPPKPVLAEYLCETTPESERDAIT</sequence>
<dbReference type="Gene3D" id="1.10.510.10">
    <property type="entry name" value="Transferase(Phosphotransferase) domain 1"/>
    <property type="match status" value="2"/>
</dbReference>
<evidence type="ECO:0000256" key="1">
    <source>
        <dbReference type="ARBA" id="ARBA00004479"/>
    </source>
</evidence>
<comment type="subcellular location">
    <subcellularLocation>
        <location evidence="1">Membrane</location>
        <topology evidence="1">Single-pass type I membrane protein</topology>
    </subcellularLocation>
</comment>
<comment type="caution">
    <text evidence="8">The sequence shown here is derived from an EMBL/GenBank/DDBJ whole genome shotgun (WGS) entry which is preliminary data.</text>
</comment>
<keyword evidence="5" id="KW-1133">Transmembrane helix</keyword>
<dbReference type="GO" id="GO:0016020">
    <property type="term" value="C:membrane"/>
    <property type="evidence" value="ECO:0007669"/>
    <property type="project" value="UniProtKB-SubCell"/>
</dbReference>
<keyword evidence="2" id="KW-0418">Kinase</keyword>
<dbReference type="AlphaFoldDB" id="A0A6A3B9V1"/>
<evidence type="ECO:0000256" key="2">
    <source>
        <dbReference type="ARBA" id="ARBA00022527"/>
    </source>
</evidence>
<evidence type="ECO:0000256" key="4">
    <source>
        <dbReference type="ARBA" id="ARBA00022729"/>
    </source>
</evidence>
<keyword evidence="3" id="KW-0812">Transmembrane</keyword>
<keyword evidence="2" id="KW-0808">Transferase</keyword>
<dbReference type="Proteomes" id="UP000436088">
    <property type="component" value="Unassembled WGS sequence"/>
</dbReference>
<dbReference type="GO" id="GO:0004674">
    <property type="term" value="F:protein serine/threonine kinase activity"/>
    <property type="evidence" value="ECO:0007669"/>
    <property type="project" value="UniProtKB-KW"/>
</dbReference>
<reference evidence="8" key="1">
    <citation type="submission" date="2019-09" db="EMBL/GenBank/DDBJ databases">
        <title>Draft genome information of white flower Hibiscus syriacus.</title>
        <authorList>
            <person name="Kim Y.-M."/>
        </authorList>
    </citation>
    <scope>NUCLEOTIDE SEQUENCE [LARGE SCALE GENOMIC DNA]</scope>
    <source>
        <strain evidence="8">YM2019G1</strain>
    </source>
</reference>
<evidence type="ECO:0000256" key="7">
    <source>
        <dbReference type="ARBA" id="ARBA00023180"/>
    </source>
</evidence>